<sequence>MSTERAPEKKRRSNAERSAATRSAVLDATITAIVRYGYRGATSERIAEISGLTRGAQKHHWSTKAEMVVEALLYLHDKLMVVTVAELDQAAGKGIRPVLDALWRSFQTDLFTAADELHVAARSEGELRPKLIEAEREIGRRIGDVTTAALDDGRQSARRLGEVGAHAVNVMRGMAFQSALLPSPEREQRQLTVLEQAVAALLEAEAG</sequence>
<feature type="region of interest" description="Disordered" evidence="2">
    <location>
        <begin position="1"/>
        <end position="20"/>
    </location>
</feature>
<accession>A0A1G6W2I2</accession>
<dbReference type="Pfam" id="PF00440">
    <property type="entry name" value="TetR_N"/>
    <property type="match status" value="1"/>
</dbReference>
<dbReference type="AlphaFoldDB" id="A0A1G6W2I2"/>
<dbReference type="STRING" id="530584.SAMN05421630_110137"/>
<dbReference type="PROSITE" id="PS50977">
    <property type="entry name" value="HTH_TETR_2"/>
    <property type="match status" value="1"/>
</dbReference>
<evidence type="ECO:0000256" key="1">
    <source>
        <dbReference type="ARBA" id="ARBA00023125"/>
    </source>
</evidence>
<dbReference type="Proteomes" id="UP000199494">
    <property type="component" value="Unassembled WGS sequence"/>
</dbReference>
<proteinExistence type="predicted"/>
<organism evidence="3 4">
    <name type="scientific">Prauserella marina</name>
    <dbReference type="NCBI Taxonomy" id="530584"/>
    <lineage>
        <taxon>Bacteria</taxon>
        <taxon>Bacillati</taxon>
        <taxon>Actinomycetota</taxon>
        <taxon>Actinomycetes</taxon>
        <taxon>Pseudonocardiales</taxon>
        <taxon>Pseudonocardiaceae</taxon>
        <taxon>Prauserella</taxon>
    </lineage>
</organism>
<dbReference type="RefSeq" id="WP_170140270.1">
    <property type="nucleotide sequence ID" value="NZ_CP016353.1"/>
</dbReference>
<dbReference type="InterPro" id="IPR001647">
    <property type="entry name" value="HTH_TetR"/>
</dbReference>
<protein>
    <submittedName>
        <fullName evidence="3">DNA-binding transcriptional regulator, AcrR family</fullName>
    </submittedName>
</protein>
<dbReference type="InterPro" id="IPR009057">
    <property type="entry name" value="Homeodomain-like_sf"/>
</dbReference>
<dbReference type="Gene3D" id="1.10.357.10">
    <property type="entry name" value="Tetracycline Repressor, domain 2"/>
    <property type="match status" value="1"/>
</dbReference>
<keyword evidence="1 3" id="KW-0238">DNA-binding</keyword>
<reference evidence="3 4" key="1">
    <citation type="submission" date="2016-10" db="EMBL/GenBank/DDBJ databases">
        <authorList>
            <person name="de Groot N.N."/>
        </authorList>
    </citation>
    <scope>NUCLEOTIDE SEQUENCE [LARGE SCALE GENOMIC DNA]</scope>
    <source>
        <strain evidence="3 4">CGMCC 4.5506</strain>
    </source>
</reference>
<evidence type="ECO:0000313" key="4">
    <source>
        <dbReference type="Proteomes" id="UP000199494"/>
    </source>
</evidence>
<dbReference type="EMBL" id="FMZE01000010">
    <property type="protein sequence ID" value="SDD59913.1"/>
    <property type="molecule type" value="Genomic_DNA"/>
</dbReference>
<dbReference type="GO" id="GO:0003677">
    <property type="term" value="F:DNA binding"/>
    <property type="evidence" value="ECO:0007669"/>
    <property type="project" value="UniProtKB-UniRule"/>
</dbReference>
<dbReference type="SUPFAM" id="SSF46689">
    <property type="entry name" value="Homeodomain-like"/>
    <property type="match status" value="1"/>
</dbReference>
<gene>
    <name evidence="3" type="ORF">SAMN05421630_110137</name>
</gene>
<keyword evidence="4" id="KW-1185">Reference proteome</keyword>
<evidence type="ECO:0000256" key="2">
    <source>
        <dbReference type="SAM" id="MobiDB-lite"/>
    </source>
</evidence>
<evidence type="ECO:0000313" key="3">
    <source>
        <dbReference type="EMBL" id="SDD59913.1"/>
    </source>
</evidence>
<name>A0A1G6W2I2_9PSEU</name>